<feature type="compositionally biased region" description="Basic residues" evidence="1">
    <location>
        <begin position="1"/>
        <end position="10"/>
    </location>
</feature>
<name>A0AAV4F854_9GAST</name>
<protein>
    <submittedName>
        <fullName evidence="2">Uncharacterized protein</fullName>
    </submittedName>
</protein>
<proteinExistence type="predicted"/>
<evidence type="ECO:0000313" key="2">
    <source>
        <dbReference type="EMBL" id="GFR69244.1"/>
    </source>
</evidence>
<feature type="region of interest" description="Disordered" evidence="1">
    <location>
        <begin position="38"/>
        <end position="78"/>
    </location>
</feature>
<reference evidence="2 3" key="1">
    <citation type="journal article" date="2021" name="Elife">
        <title>Chloroplast acquisition without the gene transfer in kleptoplastic sea slugs, Plakobranchus ocellatus.</title>
        <authorList>
            <person name="Maeda T."/>
            <person name="Takahashi S."/>
            <person name="Yoshida T."/>
            <person name="Shimamura S."/>
            <person name="Takaki Y."/>
            <person name="Nagai Y."/>
            <person name="Toyoda A."/>
            <person name="Suzuki Y."/>
            <person name="Arimoto A."/>
            <person name="Ishii H."/>
            <person name="Satoh N."/>
            <person name="Nishiyama T."/>
            <person name="Hasebe M."/>
            <person name="Maruyama T."/>
            <person name="Minagawa J."/>
            <person name="Obokata J."/>
            <person name="Shigenobu S."/>
        </authorList>
    </citation>
    <scope>NUCLEOTIDE SEQUENCE [LARGE SCALE GENOMIC DNA]</scope>
</reference>
<dbReference type="AlphaFoldDB" id="A0AAV4F854"/>
<evidence type="ECO:0000256" key="1">
    <source>
        <dbReference type="SAM" id="MobiDB-lite"/>
    </source>
</evidence>
<keyword evidence="3" id="KW-1185">Reference proteome</keyword>
<feature type="compositionally biased region" description="Low complexity" evidence="1">
    <location>
        <begin position="38"/>
        <end position="51"/>
    </location>
</feature>
<gene>
    <name evidence="2" type="ORF">ElyMa_002045000</name>
</gene>
<dbReference type="EMBL" id="BMAT01004147">
    <property type="protein sequence ID" value="GFR69244.1"/>
    <property type="molecule type" value="Genomic_DNA"/>
</dbReference>
<feature type="region of interest" description="Disordered" evidence="1">
    <location>
        <begin position="1"/>
        <end position="22"/>
    </location>
</feature>
<comment type="caution">
    <text evidence="2">The sequence shown here is derived from an EMBL/GenBank/DDBJ whole genome shotgun (WGS) entry which is preliminary data.</text>
</comment>
<accession>A0AAV4F854</accession>
<sequence length="78" mass="8068">MAKGRQVRSSKPKEQRKARQAGTAIIWTSEITSAASIALGDGANENDGAAASRQPTSSSSPCPEGKPETVKKNKEGVG</sequence>
<evidence type="ECO:0000313" key="3">
    <source>
        <dbReference type="Proteomes" id="UP000762676"/>
    </source>
</evidence>
<feature type="compositionally biased region" description="Basic and acidic residues" evidence="1">
    <location>
        <begin position="65"/>
        <end position="78"/>
    </location>
</feature>
<organism evidence="2 3">
    <name type="scientific">Elysia marginata</name>
    <dbReference type="NCBI Taxonomy" id="1093978"/>
    <lineage>
        <taxon>Eukaryota</taxon>
        <taxon>Metazoa</taxon>
        <taxon>Spiralia</taxon>
        <taxon>Lophotrochozoa</taxon>
        <taxon>Mollusca</taxon>
        <taxon>Gastropoda</taxon>
        <taxon>Heterobranchia</taxon>
        <taxon>Euthyneura</taxon>
        <taxon>Panpulmonata</taxon>
        <taxon>Sacoglossa</taxon>
        <taxon>Placobranchoidea</taxon>
        <taxon>Plakobranchidae</taxon>
        <taxon>Elysia</taxon>
    </lineage>
</organism>
<dbReference type="Proteomes" id="UP000762676">
    <property type="component" value="Unassembled WGS sequence"/>
</dbReference>